<dbReference type="CDD" id="cd16009">
    <property type="entry name" value="PPM"/>
    <property type="match status" value="1"/>
</dbReference>
<dbReference type="GO" id="GO:0030145">
    <property type="term" value="F:manganese ion binding"/>
    <property type="evidence" value="ECO:0007669"/>
    <property type="project" value="UniProtKB-UniRule"/>
</dbReference>
<dbReference type="GO" id="GO:0006015">
    <property type="term" value="P:5-phosphoribose 1-diphosphate biosynthetic process"/>
    <property type="evidence" value="ECO:0007669"/>
    <property type="project" value="UniProtKB-UniPathway"/>
</dbReference>
<dbReference type="PIRSF" id="PIRSF001491">
    <property type="entry name" value="Ppentomutase"/>
    <property type="match status" value="1"/>
</dbReference>
<evidence type="ECO:0000313" key="7">
    <source>
        <dbReference type="Proteomes" id="UP000195447"/>
    </source>
</evidence>
<organism evidence="6 7">
    <name type="scientific">Faecalitalea cylindroides</name>
    <dbReference type="NCBI Taxonomy" id="39483"/>
    <lineage>
        <taxon>Bacteria</taxon>
        <taxon>Bacillati</taxon>
        <taxon>Bacillota</taxon>
        <taxon>Erysipelotrichia</taxon>
        <taxon>Erysipelotrichales</taxon>
        <taxon>Erysipelotrichaceae</taxon>
        <taxon>Faecalitalea</taxon>
    </lineage>
</organism>
<dbReference type="GO" id="GO:0008973">
    <property type="term" value="F:phosphopentomutase activity"/>
    <property type="evidence" value="ECO:0007669"/>
    <property type="project" value="UniProtKB-UniRule"/>
</dbReference>
<dbReference type="Gene3D" id="3.30.70.1250">
    <property type="entry name" value="Phosphopentomutase"/>
    <property type="match status" value="1"/>
</dbReference>
<dbReference type="AlphaFoldDB" id="A0A1Y4LLW1"/>
<dbReference type="EC" id="5.4.2.7" evidence="5"/>
<feature type="binding site" evidence="5">
    <location>
        <position position="16"/>
    </location>
    <ligand>
        <name>Mn(2+)</name>
        <dbReference type="ChEBI" id="CHEBI:29035"/>
        <label>1</label>
    </ligand>
</feature>
<sequence length="400" mass="45493">MKDNLKFKKIILIVIDSFGIGQAKDAALYNDEGADTFGHIFEQFPNIKLPTLYDLGLGELHPSVNYKQKMGYSLKLNESSYSKDTLTGHWEMMGIKTTVSLKTFTDTGFPVDLIRELESLTNHVFIGNKNASGTSIIQELGEEEIRSKGKKLIIYTSEDSVMQICGHELVTGLDELYRCCKIARQLTMREEYKVGRVIARPYIGNDKNTFERTANRRDFTIKPPQETVLDILKLNGYDVWSIGKINDIFCGNGISRETHSKTSFEGMLQTIEQAKEDFTGLLFVNLVDFDSKWGHRRDVRGYANELEKFDSLLQVLLNTISNDTLVIVTADHGNDPTFKGYNHTRECVPCLMFSKTMKEYGVLEEADSFSVIGMTILDNFNLKKKSYMEGESLLDKMIFF</sequence>
<evidence type="ECO:0000256" key="4">
    <source>
        <dbReference type="ARBA" id="ARBA00023235"/>
    </source>
</evidence>
<accession>A0A1Y4LLW1</accession>
<dbReference type="UniPathway" id="UPA00087">
    <property type="reaction ID" value="UER00173"/>
</dbReference>
<keyword evidence="2 5" id="KW-0479">Metal-binding</keyword>
<dbReference type="GO" id="GO:0006018">
    <property type="term" value="P:2-deoxyribose 1-phosphate catabolic process"/>
    <property type="evidence" value="ECO:0007669"/>
    <property type="project" value="UniProtKB-UniRule"/>
</dbReference>
<dbReference type="Gene3D" id="3.40.720.10">
    <property type="entry name" value="Alkaline Phosphatase, subunit A"/>
    <property type="match status" value="1"/>
</dbReference>
<feature type="binding site" evidence="5">
    <location>
        <position position="331"/>
    </location>
    <ligand>
        <name>Mn(2+)</name>
        <dbReference type="ChEBI" id="CHEBI:29035"/>
        <label>1</label>
    </ligand>
</feature>
<dbReference type="GO" id="GO:0005829">
    <property type="term" value="C:cytosol"/>
    <property type="evidence" value="ECO:0007669"/>
    <property type="project" value="TreeGrafter"/>
</dbReference>
<dbReference type="GeneID" id="79877443"/>
<dbReference type="GO" id="GO:0009117">
    <property type="term" value="P:nucleotide metabolic process"/>
    <property type="evidence" value="ECO:0007669"/>
    <property type="project" value="UniProtKB-UniRule"/>
</dbReference>
<evidence type="ECO:0000256" key="5">
    <source>
        <dbReference type="HAMAP-Rule" id="MF_00740"/>
    </source>
</evidence>
<proteinExistence type="inferred from homology"/>
<dbReference type="InterPro" id="IPR017850">
    <property type="entry name" value="Alkaline_phosphatase_core_sf"/>
</dbReference>
<dbReference type="GO" id="GO:0043094">
    <property type="term" value="P:metabolic compound salvage"/>
    <property type="evidence" value="ECO:0007669"/>
    <property type="project" value="UniProtKB-UniRule"/>
</dbReference>
<dbReference type="SUPFAM" id="SSF53649">
    <property type="entry name" value="Alkaline phosphatase-like"/>
    <property type="match status" value="1"/>
</dbReference>
<evidence type="ECO:0000256" key="3">
    <source>
        <dbReference type="ARBA" id="ARBA00023211"/>
    </source>
</evidence>
<reference evidence="7" key="1">
    <citation type="submission" date="2017-04" db="EMBL/GenBank/DDBJ databases">
        <title>Function of individual gut microbiota members based on whole genome sequencing of pure cultures obtained from chicken caecum.</title>
        <authorList>
            <person name="Medvecky M."/>
            <person name="Cejkova D."/>
            <person name="Polansky O."/>
            <person name="Karasova D."/>
            <person name="Kubasova T."/>
            <person name="Cizek A."/>
            <person name="Rychlik I."/>
        </authorList>
    </citation>
    <scope>NUCLEOTIDE SEQUENCE [LARGE SCALE GENOMIC DNA]</scope>
    <source>
        <strain evidence="7">An178</strain>
    </source>
</reference>
<dbReference type="GO" id="GO:0000287">
    <property type="term" value="F:magnesium ion binding"/>
    <property type="evidence" value="ECO:0007669"/>
    <property type="project" value="UniProtKB-UniRule"/>
</dbReference>
<dbReference type="InterPro" id="IPR010045">
    <property type="entry name" value="DeoB"/>
</dbReference>
<feature type="binding site" evidence="5">
    <location>
        <position position="290"/>
    </location>
    <ligand>
        <name>Mn(2+)</name>
        <dbReference type="ChEBI" id="CHEBI:29035"/>
        <label>2</label>
    </ligand>
</feature>
<feature type="binding site" evidence="5">
    <location>
        <position position="295"/>
    </location>
    <ligand>
        <name>Mn(2+)</name>
        <dbReference type="ChEBI" id="CHEBI:29035"/>
        <label>2</label>
    </ligand>
</feature>
<comment type="catalytic activity">
    <reaction evidence="5">
        <text>2-deoxy-alpha-D-ribose 1-phosphate = 2-deoxy-D-ribose 5-phosphate</text>
        <dbReference type="Rhea" id="RHEA:27658"/>
        <dbReference type="ChEBI" id="CHEBI:57259"/>
        <dbReference type="ChEBI" id="CHEBI:62877"/>
        <dbReference type="EC" id="5.4.2.7"/>
    </reaction>
</comment>
<dbReference type="HAMAP" id="MF_00740">
    <property type="entry name" value="Phosphopentomut"/>
    <property type="match status" value="1"/>
</dbReference>
<comment type="pathway">
    <text evidence="5">Carbohydrate degradation; 2-deoxy-D-ribose 1-phosphate degradation; D-glyceraldehyde 3-phosphate and acetaldehyde from 2-deoxy-alpha-D-ribose 1-phosphate: step 1/2.</text>
</comment>
<comment type="function">
    <text evidence="5">Isomerase that catalyzes the conversion of deoxy-ribose 1-phosphate (dRib-1-P) and ribose 1-phosphate (Rib-1-P) to deoxy-ribose 5-phosphate (dRib-5-P) and ribose 5-phosphate (Rib-5-P), respectively.</text>
</comment>
<feature type="binding site" evidence="5">
    <location>
        <position position="332"/>
    </location>
    <ligand>
        <name>Mn(2+)</name>
        <dbReference type="ChEBI" id="CHEBI:29035"/>
        <label>1</label>
    </ligand>
</feature>
<dbReference type="Pfam" id="PF01676">
    <property type="entry name" value="Metalloenzyme"/>
    <property type="match status" value="1"/>
</dbReference>
<keyword evidence="3 5" id="KW-0464">Manganese</keyword>
<comment type="cofactor">
    <cofactor evidence="5">
        <name>Mn(2+)</name>
        <dbReference type="ChEBI" id="CHEBI:29035"/>
    </cofactor>
    <text evidence="5">Binds 2 manganese ions.</text>
</comment>
<keyword evidence="7" id="KW-1185">Reference proteome</keyword>
<dbReference type="InterPro" id="IPR024052">
    <property type="entry name" value="Phosphopentomutase_DeoB_cap_sf"/>
</dbReference>
<dbReference type="EMBL" id="NFKM01000032">
    <property type="protein sequence ID" value="OUP55851.1"/>
    <property type="molecule type" value="Genomic_DNA"/>
</dbReference>
<gene>
    <name evidence="5" type="primary">deoB</name>
    <name evidence="6" type="ORF">B5F14_10025</name>
</gene>
<evidence type="ECO:0000313" key="6">
    <source>
        <dbReference type="EMBL" id="OUP55851.1"/>
    </source>
</evidence>
<evidence type="ECO:0000256" key="2">
    <source>
        <dbReference type="ARBA" id="ARBA00022723"/>
    </source>
</evidence>
<dbReference type="NCBIfam" id="TIGR01696">
    <property type="entry name" value="deoB"/>
    <property type="match status" value="1"/>
</dbReference>
<dbReference type="SUPFAM" id="SSF143856">
    <property type="entry name" value="DeoB insert domain-like"/>
    <property type="match status" value="1"/>
</dbReference>
<dbReference type="PANTHER" id="PTHR21110">
    <property type="entry name" value="PHOSPHOPENTOMUTASE"/>
    <property type="match status" value="1"/>
</dbReference>
<protein>
    <recommendedName>
        <fullName evidence="5">Phosphopentomutase</fullName>
        <ecNumber evidence="5">5.4.2.7</ecNumber>
    </recommendedName>
    <alternativeName>
        <fullName evidence="5">Phosphodeoxyribomutase</fullName>
    </alternativeName>
</protein>
<name>A0A1Y4LLW1_9FIRM</name>
<dbReference type="NCBIfam" id="NF003766">
    <property type="entry name" value="PRK05362.1"/>
    <property type="match status" value="1"/>
</dbReference>
<comment type="similarity">
    <text evidence="1 5">Belongs to the phosphopentomutase family.</text>
</comment>
<comment type="catalytic activity">
    <reaction evidence="5">
        <text>alpha-D-ribose 1-phosphate = D-ribose 5-phosphate</text>
        <dbReference type="Rhea" id="RHEA:18793"/>
        <dbReference type="ChEBI" id="CHEBI:57720"/>
        <dbReference type="ChEBI" id="CHEBI:78346"/>
        <dbReference type="EC" id="5.4.2.7"/>
    </reaction>
</comment>
<evidence type="ECO:0000256" key="1">
    <source>
        <dbReference type="ARBA" id="ARBA00010373"/>
    </source>
</evidence>
<keyword evidence="4 5" id="KW-0413">Isomerase</keyword>
<dbReference type="PANTHER" id="PTHR21110:SF0">
    <property type="entry name" value="PHOSPHOPENTOMUTASE"/>
    <property type="match status" value="1"/>
</dbReference>
<dbReference type="InterPro" id="IPR006124">
    <property type="entry name" value="Metalloenzyme"/>
</dbReference>
<comment type="caution">
    <text evidence="6">The sequence shown here is derived from an EMBL/GenBank/DDBJ whole genome shotgun (WGS) entry which is preliminary data.</text>
</comment>
<comment type="subcellular location">
    <subcellularLocation>
        <location evidence="5">Cytoplasm</location>
    </subcellularLocation>
</comment>
<dbReference type="RefSeq" id="WP_087159220.1">
    <property type="nucleotide sequence ID" value="NZ_JACJIY010000004.1"/>
</dbReference>
<dbReference type="Proteomes" id="UP000195447">
    <property type="component" value="Unassembled WGS sequence"/>
</dbReference>
<keyword evidence="5" id="KW-0963">Cytoplasm</keyword>
<feature type="binding site" evidence="5">
    <location>
        <position position="343"/>
    </location>
    <ligand>
        <name>Mn(2+)</name>
        <dbReference type="ChEBI" id="CHEBI:29035"/>
        <label>2</label>
    </ligand>
</feature>